<dbReference type="OrthoDB" id="1293114at2759"/>
<gene>
    <name evidence="15" type="ORF">G210_1045</name>
</gene>
<dbReference type="Gene3D" id="3.20.20.80">
    <property type="entry name" value="Glycosidases"/>
    <property type="match status" value="1"/>
</dbReference>
<dbReference type="SUPFAM" id="SSF51445">
    <property type="entry name" value="(Trans)glycosidases"/>
    <property type="match status" value="1"/>
</dbReference>
<dbReference type="GO" id="GO:0005975">
    <property type="term" value="P:carbohydrate metabolic process"/>
    <property type="evidence" value="ECO:0007669"/>
    <property type="project" value="InterPro"/>
</dbReference>
<dbReference type="GO" id="GO:0071555">
    <property type="term" value="P:cell wall organization"/>
    <property type="evidence" value="ECO:0007669"/>
    <property type="project" value="TreeGrafter"/>
</dbReference>
<feature type="signal peptide" evidence="14">
    <location>
        <begin position="1"/>
        <end position="15"/>
    </location>
</feature>
<proteinExistence type="inferred from homology"/>
<evidence type="ECO:0000256" key="3">
    <source>
        <dbReference type="ARBA" id="ARBA00022512"/>
    </source>
</evidence>
<evidence type="ECO:0000256" key="9">
    <source>
        <dbReference type="ARBA" id="ARBA00036824"/>
    </source>
</evidence>
<evidence type="ECO:0000256" key="6">
    <source>
        <dbReference type="ARBA" id="ARBA00022801"/>
    </source>
</evidence>
<evidence type="ECO:0000256" key="10">
    <source>
        <dbReference type="ARBA" id="ARBA00038929"/>
    </source>
</evidence>
<reference evidence="15 16" key="1">
    <citation type="submission" date="2013-02" db="EMBL/GenBank/DDBJ databases">
        <title>Genome sequence of Candida maltosa Xu316, a potential industrial strain for xylitol and ethanol production.</title>
        <authorList>
            <person name="Yu J."/>
            <person name="Wang Q."/>
            <person name="Geng X."/>
            <person name="Bao W."/>
            <person name="He P."/>
            <person name="Cai J."/>
        </authorList>
    </citation>
    <scope>NUCLEOTIDE SEQUENCE [LARGE SCALE GENOMIC DNA]</scope>
    <source>
        <strain evidence="16">Xu316</strain>
    </source>
</reference>
<dbReference type="GO" id="GO:0042973">
    <property type="term" value="F:glucan endo-1,3-beta-D-glucosidase activity"/>
    <property type="evidence" value="ECO:0007669"/>
    <property type="project" value="TreeGrafter"/>
</dbReference>
<keyword evidence="5 14" id="KW-0732">Signal</keyword>
<dbReference type="GO" id="GO:0009277">
    <property type="term" value="C:fungal-type cell wall"/>
    <property type="evidence" value="ECO:0007669"/>
    <property type="project" value="UniProtKB-ARBA"/>
</dbReference>
<keyword evidence="3" id="KW-0134">Cell wall</keyword>
<dbReference type="HOGENOM" id="CLU_028820_2_0_1"/>
<dbReference type="InterPro" id="IPR050732">
    <property type="entry name" value="Beta-glucan_modifiers"/>
</dbReference>
<accession>M3HLS3</accession>
<evidence type="ECO:0000256" key="8">
    <source>
        <dbReference type="ARBA" id="ARBA00023295"/>
    </source>
</evidence>
<feature type="chain" id="PRO_5012903978" description="glucan 1,3-beta-glucosidase" evidence="14">
    <location>
        <begin position="16"/>
        <end position="305"/>
    </location>
</feature>
<evidence type="ECO:0000256" key="7">
    <source>
        <dbReference type="ARBA" id="ARBA00023180"/>
    </source>
</evidence>
<dbReference type="Proteomes" id="UP000011777">
    <property type="component" value="Unassembled WGS sequence"/>
</dbReference>
<dbReference type="PANTHER" id="PTHR16631">
    <property type="entry name" value="GLUCAN 1,3-BETA-GLUCOSIDASE"/>
    <property type="match status" value="1"/>
</dbReference>
<organism evidence="15 16">
    <name type="scientific">Candida maltosa (strain Xu316)</name>
    <name type="common">Yeast</name>
    <dbReference type="NCBI Taxonomy" id="1245528"/>
    <lineage>
        <taxon>Eukaryota</taxon>
        <taxon>Fungi</taxon>
        <taxon>Dikarya</taxon>
        <taxon>Ascomycota</taxon>
        <taxon>Saccharomycotina</taxon>
        <taxon>Pichiomycetes</taxon>
        <taxon>Debaryomycetaceae</taxon>
        <taxon>Candida/Lodderomyces clade</taxon>
        <taxon>Candida</taxon>
    </lineage>
</organism>
<comment type="caution">
    <text evidence="15">The sequence shown here is derived from an EMBL/GenBank/DDBJ whole genome shotgun (WGS) entry which is preliminary data.</text>
</comment>
<keyword evidence="4" id="KW-0964">Secreted</keyword>
<evidence type="ECO:0000256" key="13">
    <source>
        <dbReference type="RuleBase" id="RU004336"/>
    </source>
</evidence>
<dbReference type="AlphaFoldDB" id="M3HLS3"/>
<dbReference type="OMA" id="EGICAMR"/>
<evidence type="ECO:0000256" key="5">
    <source>
        <dbReference type="ARBA" id="ARBA00022729"/>
    </source>
</evidence>
<comment type="subcellular location">
    <subcellularLocation>
        <location evidence="1">Secreted</location>
        <location evidence="1">Cell wall</location>
    </subcellularLocation>
</comment>
<evidence type="ECO:0000256" key="2">
    <source>
        <dbReference type="ARBA" id="ARBA00008773"/>
    </source>
</evidence>
<dbReference type="GO" id="GO:0004338">
    <property type="term" value="F:glucan exo-1,3-beta-glucosidase activity"/>
    <property type="evidence" value="ECO:0007669"/>
    <property type="project" value="UniProtKB-EC"/>
</dbReference>
<dbReference type="PROSITE" id="PS00587">
    <property type="entry name" value="GLYCOSYL_HYDROL_F17"/>
    <property type="match status" value="1"/>
</dbReference>
<evidence type="ECO:0000256" key="11">
    <source>
        <dbReference type="ARBA" id="ARBA00041761"/>
    </source>
</evidence>
<comment type="similarity">
    <text evidence="2 12">Belongs to the glycosyl hydrolase 17 family.</text>
</comment>
<evidence type="ECO:0000313" key="16">
    <source>
        <dbReference type="Proteomes" id="UP000011777"/>
    </source>
</evidence>
<evidence type="ECO:0000313" key="15">
    <source>
        <dbReference type="EMBL" id="EMG48392.1"/>
    </source>
</evidence>
<dbReference type="EC" id="3.2.1.58" evidence="10"/>
<keyword evidence="6 13" id="KW-0378">Hydrolase</keyword>
<dbReference type="GO" id="GO:0005576">
    <property type="term" value="C:extracellular region"/>
    <property type="evidence" value="ECO:0007669"/>
    <property type="project" value="TreeGrafter"/>
</dbReference>
<dbReference type="InterPro" id="IPR017853">
    <property type="entry name" value="GH"/>
</dbReference>
<dbReference type="Pfam" id="PF00332">
    <property type="entry name" value="Glyco_hydro_17"/>
    <property type="match status" value="1"/>
</dbReference>
<evidence type="ECO:0000256" key="4">
    <source>
        <dbReference type="ARBA" id="ARBA00022525"/>
    </source>
</evidence>
<evidence type="ECO:0000256" key="1">
    <source>
        <dbReference type="ARBA" id="ARBA00004191"/>
    </source>
</evidence>
<dbReference type="GO" id="GO:0009986">
    <property type="term" value="C:cell surface"/>
    <property type="evidence" value="ECO:0007669"/>
    <property type="project" value="TreeGrafter"/>
</dbReference>
<protein>
    <recommendedName>
        <fullName evidence="10">glucan 1,3-beta-glucosidase</fullName>
        <ecNumber evidence="10">3.2.1.58</ecNumber>
    </recommendedName>
    <alternativeName>
        <fullName evidence="11">Exo-1,3-beta-glucanase</fullName>
    </alternativeName>
</protein>
<keyword evidence="8 13" id="KW-0326">Glycosidase</keyword>
<sequence length="305" mass="33213">MKLTYLPFLVASVAAIGELGFNIGTKNNDGTCKDANAYTSDLNRIKGYASSVKIFSTSDCNTLQILGPVADNAGVGIHVGVWPTPDDKWETEKQALTEYLPKISKSSVKAFLVGSEALYRGDLTGDELASKITELKTFLEGIKDKNGNSYGGSPVTFVDSWNKYQDGTANPAIAVSDAFYVNAFSFWQGIAQDNSSYSFYDDIMQALQIIQTAKGSTDLPFYVGETGWPTKGANFGSAVPGVSAAADYYQKAICSIRALGVNVIQFEYEDEVWKPVTSDTDEVENNWGAWDSNNNLKYPLNCKFT</sequence>
<dbReference type="eggNOG" id="ENOG502QQE6">
    <property type="taxonomic scope" value="Eukaryota"/>
</dbReference>
<evidence type="ECO:0000256" key="14">
    <source>
        <dbReference type="SAM" id="SignalP"/>
    </source>
</evidence>
<dbReference type="PANTHER" id="PTHR16631:SF26">
    <property type="entry name" value="GLUCAN 1,3-BETA-GLUCOSIDASE"/>
    <property type="match status" value="1"/>
</dbReference>
<dbReference type="InterPro" id="IPR000490">
    <property type="entry name" value="Glyco_hydro_17"/>
</dbReference>
<keyword evidence="16" id="KW-1185">Reference proteome</keyword>
<evidence type="ECO:0000256" key="12">
    <source>
        <dbReference type="RuleBase" id="RU004335"/>
    </source>
</evidence>
<dbReference type="EMBL" id="AOGT01001131">
    <property type="protein sequence ID" value="EMG48392.1"/>
    <property type="molecule type" value="Genomic_DNA"/>
</dbReference>
<dbReference type="STRING" id="1245528.M3HLS3"/>
<comment type="catalytic activity">
    <reaction evidence="9">
        <text>Successive hydrolysis of beta-D-glucose units from the non-reducing ends of (1-&gt;3)-beta-D-glucans, releasing alpha-glucose.</text>
        <dbReference type="EC" id="3.2.1.58"/>
    </reaction>
</comment>
<name>M3HLS3_CANMX</name>
<keyword evidence="7" id="KW-0325">Glycoprotein</keyword>